<evidence type="ECO:0000313" key="1">
    <source>
        <dbReference type="EMBL" id="KAH6925250.1"/>
    </source>
</evidence>
<dbReference type="EMBL" id="CM023487">
    <property type="protein sequence ID" value="KAH6925250.1"/>
    <property type="molecule type" value="Genomic_DNA"/>
</dbReference>
<organism evidence="1 2">
    <name type="scientific">Hyalomma asiaticum</name>
    <name type="common">Tick</name>
    <dbReference type="NCBI Taxonomy" id="266040"/>
    <lineage>
        <taxon>Eukaryota</taxon>
        <taxon>Metazoa</taxon>
        <taxon>Ecdysozoa</taxon>
        <taxon>Arthropoda</taxon>
        <taxon>Chelicerata</taxon>
        <taxon>Arachnida</taxon>
        <taxon>Acari</taxon>
        <taxon>Parasitiformes</taxon>
        <taxon>Ixodida</taxon>
        <taxon>Ixodoidea</taxon>
        <taxon>Ixodidae</taxon>
        <taxon>Hyalomminae</taxon>
        <taxon>Hyalomma</taxon>
    </lineage>
</organism>
<protein>
    <submittedName>
        <fullName evidence="1">Uncharacterized protein</fullName>
    </submittedName>
</protein>
<dbReference type="Proteomes" id="UP000821845">
    <property type="component" value="Chromosome 7"/>
</dbReference>
<comment type="caution">
    <text evidence="1">The sequence shown here is derived from an EMBL/GenBank/DDBJ whole genome shotgun (WGS) entry which is preliminary data.</text>
</comment>
<reference evidence="1" key="1">
    <citation type="submission" date="2020-05" db="EMBL/GenBank/DDBJ databases">
        <title>Large-scale comparative analyses of tick genomes elucidate their genetic diversity and vector capacities.</title>
        <authorList>
            <person name="Jia N."/>
            <person name="Wang J."/>
            <person name="Shi W."/>
            <person name="Du L."/>
            <person name="Sun Y."/>
            <person name="Zhan W."/>
            <person name="Jiang J."/>
            <person name="Wang Q."/>
            <person name="Zhang B."/>
            <person name="Ji P."/>
            <person name="Sakyi L.B."/>
            <person name="Cui X."/>
            <person name="Yuan T."/>
            <person name="Jiang B."/>
            <person name="Yang W."/>
            <person name="Lam T.T.-Y."/>
            <person name="Chang Q."/>
            <person name="Ding S."/>
            <person name="Wang X."/>
            <person name="Zhu J."/>
            <person name="Ruan X."/>
            <person name="Zhao L."/>
            <person name="Wei J."/>
            <person name="Que T."/>
            <person name="Du C."/>
            <person name="Cheng J."/>
            <person name="Dai P."/>
            <person name="Han X."/>
            <person name="Huang E."/>
            <person name="Gao Y."/>
            <person name="Liu J."/>
            <person name="Shao H."/>
            <person name="Ye R."/>
            <person name="Li L."/>
            <person name="Wei W."/>
            <person name="Wang X."/>
            <person name="Wang C."/>
            <person name="Yang T."/>
            <person name="Huo Q."/>
            <person name="Li W."/>
            <person name="Guo W."/>
            <person name="Chen H."/>
            <person name="Zhou L."/>
            <person name="Ni X."/>
            <person name="Tian J."/>
            <person name="Zhou Y."/>
            <person name="Sheng Y."/>
            <person name="Liu T."/>
            <person name="Pan Y."/>
            <person name="Xia L."/>
            <person name="Li J."/>
            <person name="Zhao F."/>
            <person name="Cao W."/>
        </authorList>
    </citation>
    <scope>NUCLEOTIDE SEQUENCE</scope>
    <source>
        <strain evidence="1">Hyas-2018</strain>
    </source>
</reference>
<name>A0ACB7RST6_HYAAI</name>
<evidence type="ECO:0000313" key="2">
    <source>
        <dbReference type="Proteomes" id="UP000821845"/>
    </source>
</evidence>
<proteinExistence type="predicted"/>
<gene>
    <name evidence="1" type="ORF">HPB50_002865</name>
</gene>
<accession>A0ACB7RST6</accession>
<sequence>MVRPLFPTVKIPDADDKLVPLGPEFSLKPEPCPPASMAAARAASRLVLQKERTRKPRTVTLRETDLARIISRLRSHIRPHDRVALATCGRNWDPESRFWLNRLPWSMATYKLRERTLLLKFIRRNVVDDVRTIVLMHSIGEHASECLKVFSVSSIFVYMVHWILLAPDEESINALSLHVSQTPFRNFSCELGGSKQIHRTKLTTPANVSPAVFSRGCVERLGKPLLGKHSELRNTVIRAACIDIPHFRRVKSKQSCNSYETDLIFDAMKHYNVSVVQTFYATAAPLAVDLFRGIVDVHRNLASANPAGMRDVHIPGAIGYWYESFYVKRNNLVLLAFSDILDDSKFGLTLVAVALFLTLLVLVLTNADRARSCSVDALASTFMFLLASFYSTSHSLPRIGRLTCLATLVCGLWMVAMLPFSNYFRSELTSRVTLRAFPDHMDTLAELERGLDEGRVVPCVVKDSFLHERVTSEEYIGNLHRKLRSAFQAYKHREKLVQLTYAQCLKCALTEGRICYAPSLPSWLRSPDKGKLIESREHMNFVLLTIGIRKNYPLLRGLQELIRKIMEGGLMRAPEEYLRAGHLQNYYEQTSYEMKPLKLAELSSFFYAFVTLLAATLAVFLTEIFIYRHKNAHANDVVEA</sequence>
<keyword evidence="2" id="KW-1185">Reference proteome</keyword>